<dbReference type="AlphaFoldDB" id="A6HSY4"/>
<sequence>MFIVGVQSNWFIIIFLFIIKILTLLIFAPSPPPLGTFPPPNSFTSVIMLYVCICVLHLGCVCRGNMIISLNALLSPSLWTLSSPHSRCPLMSYAYIRLGAA</sequence>
<evidence type="ECO:0000256" key="1">
    <source>
        <dbReference type="SAM" id="Phobius"/>
    </source>
</evidence>
<organism evidence="2 3">
    <name type="scientific">Rattus norvegicus</name>
    <name type="common">Rat</name>
    <dbReference type="NCBI Taxonomy" id="10116"/>
    <lineage>
        <taxon>Eukaryota</taxon>
        <taxon>Metazoa</taxon>
        <taxon>Chordata</taxon>
        <taxon>Craniata</taxon>
        <taxon>Vertebrata</taxon>
        <taxon>Euteleostomi</taxon>
        <taxon>Mammalia</taxon>
        <taxon>Eutheria</taxon>
        <taxon>Euarchontoglires</taxon>
        <taxon>Glires</taxon>
        <taxon>Rodentia</taxon>
        <taxon>Myomorpha</taxon>
        <taxon>Muroidea</taxon>
        <taxon>Muridae</taxon>
        <taxon>Murinae</taxon>
        <taxon>Rattus</taxon>
    </lineage>
</organism>
<evidence type="ECO:0000313" key="2">
    <source>
        <dbReference type="EMBL" id="EDM15739.1"/>
    </source>
</evidence>
<feature type="transmembrane region" description="Helical" evidence="1">
    <location>
        <begin position="12"/>
        <end position="30"/>
    </location>
</feature>
<evidence type="ECO:0000313" key="3">
    <source>
        <dbReference type="Proteomes" id="UP000234681"/>
    </source>
</evidence>
<accession>A6HSY4</accession>
<dbReference type="EMBL" id="CH473950">
    <property type="protein sequence ID" value="EDM15739.1"/>
    <property type="molecule type" value="Genomic_DNA"/>
</dbReference>
<proteinExistence type="predicted"/>
<gene>
    <name evidence="2" type="ORF">rCG_60050</name>
</gene>
<keyword evidence="1" id="KW-1133">Transmembrane helix</keyword>
<reference evidence="2 3" key="1">
    <citation type="submission" date="2005-09" db="EMBL/GenBank/DDBJ databases">
        <authorList>
            <person name="Mural R.J."/>
            <person name="Li P.W."/>
            <person name="Adams M.D."/>
            <person name="Amanatides P.G."/>
            <person name="Baden-Tillson H."/>
            <person name="Barnstead M."/>
            <person name="Chin S.H."/>
            <person name="Dew I."/>
            <person name="Evans C.A."/>
            <person name="Ferriera S."/>
            <person name="Flanigan M."/>
            <person name="Fosler C."/>
            <person name="Glodek A."/>
            <person name="Gu Z."/>
            <person name="Holt R.A."/>
            <person name="Jennings D."/>
            <person name="Kraft C.L."/>
            <person name="Lu F."/>
            <person name="Nguyen T."/>
            <person name="Nusskern D.R."/>
            <person name="Pfannkoch C.M."/>
            <person name="Sitter C."/>
            <person name="Sutton G.G."/>
            <person name="Venter J.C."/>
            <person name="Wang Z."/>
            <person name="Woodage T."/>
            <person name="Zheng X.H."/>
            <person name="Zhong F."/>
        </authorList>
    </citation>
    <scope>NUCLEOTIDE SEQUENCE [LARGE SCALE GENOMIC DNA]</scope>
    <source>
        <strain>BN</strain>
        <strain evidence="3">Sprague-Dawley</strain>
    </source>
</reference>
<dbReference type="Proteomes" id="UP000234681">
    <property type="component" value="Chromosome 7"/>
</dbReference>
<keyword evidence="1" id="KW-0812">Transmembrane</keyword>
<protein>
    <submittedName>
        <fullName evidence="2">RCG60050</fullName>
    </submittedName>
</protein>
<feature type="transmembrane region" description="Helical" evidence="1">
    <location>
        <begin position="42"/>
        <end position="62"/>
    </location>
</feature>
<keyword evidence="1" id="KW-0472">Membrane</keyword>
<name>A6HSY4_RAT</name>